<sequence length="163" mass="16833">MPAWLIWFLIAAGLGVAELLTLTFVLGLMATAALVAALLGVIGLPVAVQIIGFAAATIAGLVFVRPLINRQLAKGVDTRSGADALVGRSAVVLQPVDGEQGRVKLSGEEWSARCIDEDLVIPAGTRVDVVEIDGATAVVYPRETLPGGSGPEGTDGNNRSGRY</sequence>
<keyword evidence="4 6" id="KW-0472">Membrane</keyword>
<evidence type="ECO:0000256" key="1">
    <source>
        <dbReference type="ARBA" id="ARBA00004141"/>
    </source>
</evidence>
<dbReference type="Pfam" id="PF01957">
    <property type="entry name" value="NfeD"/>
    <property type="match status" value="1"/>
</dbReference>
<organism evidence="8 9">
    <name type="scientific">Nocardiopsis kunsanensis</name>
    <dbReference type="NCBI Taxonomy" id="141693"/>
    <lineage>
        <taxon>Bacteria</taxon>
        <taxon>Bacillati</taxon>
        <taxon>Actinomycetota</taxon>
        <taxon>Actinomycetes</taxon>
        <taxon>Streptosporangiales</taxon>
        <taxon>Nocardiopsidaceae</taxon>
        <taxon>Nocardiopsis</taxon>
    </lineage>
</organism>
<dbReference type="PANTHER" id="PTHR33507:SF3">
    <property type="entry name" value="INNER MEMBRANE PROTEIN YBBJ"/>
    <property type="match status" value="1"/>
</dbReference>
<dbReference type="PANTHER" id="PTHR33507">
    <property type="entry name" value="INNER MEMBRANE PROTEIN YBBJ"/>
    <property type="match status" value="1"/>
</dbReference>
<feature type="transmembrane region" description="Helical" evidence="6">
    <location>
        <begin position="35"/>
        <end position="64"/>
    </location>
</feature>
<evidence type="ECO:0000256" key="4">
    <source>
        <dbReference type="ARBA" id="ARBA00023136"/>
    </source>
</evidence>
<dbReference type="RefSeq" id="WP_017576894.1">
    <property type="nucleotide sequence ID" value="NZ_BMXL01000029.1"/>
</dbReference>
<protein>
    <submittedName>
        <fullName evidence="8">Membrane protein</fullName>
    </submittedName>
</protein>
<dbReference type="EMBL" id="BMXL01000029">
    <property type="protein sequence ID" value="GHD34088.1"/>
    <property type="molecule type" value="Genomic_DNA"/>
</dbReference>
<keyword evidence="9" id="KW-1185">Reference proteome</keyword>
<gene>
    <name evidence="8" type="ORF">GCM10007147_39360</name>
</gene>
<evidence type="ECO:0000256" key="6">
    <source>
        <dbReference type="SAM" id="Phobius"/>
    </source>
</evidence>
<dbReference type="InterPro" id="IPR052165">
    <property type="entry name" value="Membrane_assoc_protease"/>
</dbReference>
<dbReference type="Proteomes" id="UP000654947">
    <property type="component" value="Unassembled WGS sequence"/>
</dbReference>
<evidence type="ECO:0000256" key="2">
    <source>
        <dbReference type="ARBA" id="ARBA00022692"/>
    </source>
</evidence>
<proteinExistence type="predicted"/>
<feature type="domain" description="NfeD-like C-terminal" evidence="7">
    <location>
        <begin position="82"/>
        <end position="141"/>
    </location>
</feature>
<evidence type="ECO:0000259" key="7">
    <source>
        <dbReference type="Pfam" id="PF01957"/>
    </source>
</evidence>
<dbReference type="SUPFAM" id="SSF141322">
    <property type="entry name" value="NfeD domain-like"/>
    <property type="match status" value="1"/>
</dbReference>
<evidence type="ECO:0000256" key="5">
    <source>
        <dbReference type="SAM" id="MobiDB-lite"/>
    </source>
</evidence>
<comment type="subcellular location">
    <subcellularLocation>
        <location evidence="1">Membrane</location>
        <topology evidence="1">Multi-pass membrane protein</topology>
    </subcellularLocation>
</comment>
<keyword evidence="3 6" id="KW-1133">Transmembrane helix</keyword>
<evidence type="ECO:0000313" key="8">
    <source>
        <dbReference type="EMBL" id="GHD34088.1"/>
    </source>
</evidence>
<dbReference type="GO" id="GO:0005886">
    <property type="term" value="C:plasma membrane"/>
    <property type="evidence" value="ECO:0007669"/>
    <property type="project" value="TreeGrafter"/>
</dbReference>
<evidence type="ECO:0000313" key="9">
    <source>
        <dbReference type="Proteomes" id="UP000654947"/>
    </source>
</evidence>
<feature type="region of interest" description="Disordered" evidence="5">
    <location>
        <begin position="141"/>
        <end position="163"/>
    </location>
</feature>
<reference evidence="8 9" key="1">
    <citation type="journal article" date="2014" name="Int. J. Syst. Evol. Microbiol.">
        <title>Complete genome sequence of Corynebacterium casei LMG S-19264T (=DSM 44701T), isolated from a smear-ripened cheese.</title>
        <authorList>
            <consortium name="US DOE Joint Genome Institute (JGI-PGF)"/>
            <person name="Walter F."/>
            <person name="Albersmeier A."/>
            <person name="Kalinowski J."/>
            <person name="Ruckert C."/>
        </authorList>
    </citation>
    <scope>NUCLEOTIDE SEQUENCE [LARGE SCALE GENOMIC DNA]</scope>
    <source>
        <strain evidence="8 9">KCTC 19473</strain>
    </source>
</reference>
<accession>A0A918XJ33</accession>
<dbReference type="AlphaFoldDB" id="A0A918XJ33"/>
<dbReference type="Gene3D" id="2.40.50.140">
    <property type="entry name" value="Nucleic acid-binding proteins"/>
    <property type="match status" value="1"/>
</dbReference>
<keyword evidence="2 6" id="KW-0812">Transmembrane</keyword>
<name>A0A918XJ33_9ACTN</name>
<dbReference type="InterPro" id="IPR012340">
    <property type="entry name" value="NA-bd_OB-fold"/>
</dbReference>
<evidence type="ECO:0000256" key="3">
    <source>
        <dbReference type="ARBA" id="ARBA00022989"/>
    </source>
</evidence>
<dbReference type="InterPro" id="IPR002810">
    <property type="entry name" value="NfeD-like_C"/>
</dbReference>
<comment type="caution">
    <text evidence="8">The sequence shown here is derived from an EMBL/GenBank/DDBJ whole genome shotgun (WGS) entry which is preliminary data.</text>
</comment>